<dbReference type="AlphaFoldDB" id="A0A5N6TG24"/>
<dbReference type="PANTHER" id="PTHR10869:SF241">
    <property type="entry name" value="FE2OG DIOXYGENASE DOMAIN-CONTAINING PROTEIN"/>
    <property type="match status" value="1"/>
</dbReference>
<keyword evidence="9" id="KW-1185">Reference proteome</keyword>
<dbReference type="Proteomes" id="UP000325780">
    <property type="component" value="Unassembled WGS sequence"/>
</dbReference>
<dbReference type="PANTHER" id="PTHR10869">
    <property type="entry name" value="PROLYL 4-HYDROXYLASE ALPHA SUBUNIT"/>
    <property type="match status" value="1"/>
</dbReference>
<keyword evidence="6" id="KW-0175">Coiled coil</keyword>
<evidence type="ECO:0000313" key="9">
    <source>
        <dbReference type="Proteomes" id="UP000325780"/>
    </source>
</evidence>
<reference evidence="8 9" key="1">
    <citation type="submission" date="2019-04" db="EMBL/GenBank/DDBJ databases">
        <title>Friends and foes A comparative genomics study of 23 Aspergillus species from section Flavi.</title>
        <authorList>
            <consortium name="DOE Joint Genome Institute"/>
            <person name="Kjaerbolling I."/>
            <person name="Vesth T."/>
            <person name="Frisvad J.C."/>
            <person name="Nybo J.L."/>
            <person name="Theobald S."/>
            <person name="Kildgaard S."/>
            <person name="Isbrandt T."/>
            <person name="Kuo A."/>
            <person name="Sato A."/>
            <person name="Lyhne E.K."/>
            <person name="Kogle M.E."/>
            <person name="Wiebenga A."/>
            <person name="Kun R.S."/>
            <person name="Lubbers R.J."/>
            <person name="Makela M.R."/>
            <person name="Barry K."/>
            <person name="Chovatia M."/>
            <person name="Clum A."/>
            <person name="Daum C."/>
            <person name="Haridas S."/>
            <person name="He G."/>
            <person name="LaButti K."/>
            <person name="Lipzen A."/>
            <person name="Mondo S."/>
            <person name="Riley R."/>
            <person name="Salamov A."/>
            <person name="Simmons B.A."/>
            <person name="Magnuson J.K."/>
            <person name="Henrissat B."/>
            <person name="Mortensen U.H."/>
            <person name="Larsen T.O."/>
            <person name="Devries R.P."/>
            <person name="Grigoriev I.V."/>
            <person name="Machida M."/>
            <person name="Baker S.E."/>
            <person name="Andersen M.R."/>
        </authorList>
    </citation>
    <scope>NUCLEOTIDE SEQUENCE [LARGE SCALE GENOMIC DNA]</scope>
    <source>
        <strain evidence="8 9">IBT 18842</strain>
    </source>
</reference>
<protein>
    <recommendedName>
        <fullName evidence="7">Prolyl 4-hydroxylase alpha subunit domain-containing protein</fullName>
    </recommendedName>
</protein>
<keyword evidence="5" id="KW-0408">Iron</keyword>
<dbReference type="GO" id="GO:0005783">
    <property type="term" value="C:endoplasmic reticulum"/>
    <property type="evidence" value="ECO:0007669"/>
    <property type="project" value="TreeGrafter"/>
</dbReference>
<evidence type="ECO:0000256" key="1">
    <source>
        <dbReference type="ARBA" id="ARBA00001961"/>
    </source>
</evidence>
<organism evidence="8 9">
    <name type="scientific">Aspergillus avenaceus</name>
    <dbReference type="NCBI Taxonomy" id="36643"/>
    <lineage>
        <taxon>Eukaryota</taxon>
        <taxon>Fungi</taxon>
        <taxon>Dikarya</taxon>
        <taxon>Ascomycota</taxon>
        <taxon>Pezizomycotina</taxon>
        <taxon>Eurotiomycetes</taxon>
        <taxon>Eurotiomycetidae</taxon>
        <taxon>Eurotiales</taxon>
        <taxon>Aspergillaceae</taxon>
        <taxon>Aspergillus</taxon>
        <taxon>Aspergillus subgen. Circumdati</taxon>
    </lineage>
</organism>
<feature type="domain" description="Prolyl 4-hydroxylase alpha subunit" evidence="7">
    <location>
        <begin position="41"/>
        <end position="306"/>
    </location>
</feature>
<dbReference type="Gene3D" id="2.60.120.620">
    <property type="entry name" value="q2cbj1_9rhob like domain"/>
    <property type="match status" value="1"/>
</dbReference>
<sequence>MSSTKVKELPPGFLLEASPSASLRKIDFTTTTPAIPAYKDFFAAVIDNFMTESECQQLLHLAEATTDQHTPKWERAMVNAGNGKQDMAVGTRNCGRIIWDSTEIAERLLNRLKPFLAECDLVEIVNRPQVTGAGPAKRGDVYRVSGLNEKMRFLRYEGGEYFRPHWDGTYVAGNGERSIYTIHLYLNGDGEQDVQELEREIEKKEREQWLHVEEDGEIDLWEVGGDGGEEGEEDVREGLSAVTDEAEERLHLLGGATSFTEGIDSRDAVRVFPKAGSVLIFQQRNLFHGGDDVFRGVKYTMRTDVMYSKV</sequence>
<proteinExistence type="predicted"/>
<gene>
    <name evidence="8" type="ORF">BDV25DRAFT_170869</name>
</gene>
<evidence type="ECO:0000256" key="3">
    <source>
        <dbReference type="ARBA" id="ARBA00022964"/>
    </source>
</evidence>
<name>A0A5N6TG24_ASPAV</name>
<accession>A0A5N6TG24</accession>
<evidence type="ECO:0000259" key="7">
    <source>
        <dbReference type="SMART" id="SM00702"/>
    </source>
</evidence>
<comment type="cofactor">
    <cofactor evidence="1">
        <name>L-ascorbate</name>
        <dbReference type="ChEBI" id="CHEBI:38290"/>
    </cofactor>
</comment>
<feature type="coiled-coil region" evidence="6">
    <location>
        <begin position="187"/>
        <end position="214"/>
    </location>
</feature>
<evidence type="ECO:0000256" key="6">
    <source>
        <dbReference type="SAM" id="Coils"/>
    </source>
</evidence>
<keyword evidence="4" id="KW-0560">Oxidoreductase</keyword>
<dbReference type="GO" id="GO:0004656">
    <property type="term" value="F:procollagen-proline 4-dioxygenase activity"/>
    <property type="evidence" value="ECO:0007669"/>
    <property type="project" value="TreeGrafter"/>
</dbReference>
<keyword evidence="2" id="KW-0479">Metal-binding</keyword>
<keyword evidence="3" id="KW-0223">Dioxygenase</keyword>
<dbReference type="SMART" id="SM00702">
    <property type="entry name" value="P4Hc"/>
    <property type="match status" value="1"/>
</dbReference>
<dbReference type="GO" id="GO:0031418">
    <property type="term" value="F:L-ascorbic acid binding"/>
    <property type="evidence" value="ECO:0007669"/>
    <property type="project" value="InterPro"/>
</dbReference>
<dbReference type="GO" id="GO:0005506">
    <property type="term" value="F:iron ion binding"/>
    <property type="evidence" value="ECO:0007669"/>
    <property type="project" value="InterPro"/>
</dbReference>
<dbReference type="OrthoDB" id="69177at2759"/>
<evidence type="ECO:0000256" key="4">
    <source>
        <dbReference type="ARBA" id="ARBA00023002"/>
    </source>
</evidence>
<evidence type="ECO:0000313" key="8">
    <source>
        <dbReference type="EMBL" id="KAE8145051.1"/>
    </source>
</evidence>
<evidence type="ECO:0000256" key="5">
    <source>
        <dbReference type="ARBA" id="ARBA00023004"/>
    </source>
</evidence>
<evidence type="ECO:0000256" key="2">
    <source>
        <dbReference type="ARBA" id="ARBA00022723"/>
    </source>
</evidence>
<dbReference type="InterPro" id="IPR006620">
    <property type="entry name" value="Pro_4_hyd_alph"/>
</dbReference>
<dbReference type="EMBL" id="ML742394">
    <property type="protein sequence ID" value="KAE8145051.1"/>
    <property type="molecule type" value="Genomic_DNA"/>
</dbReference>
<dbReference type="InterPro" id="IPR045054">
    <property type="entry name" value="P4HA-like"/>
</dbReference>